<gene>
    <name evidence="2" type="ORF">JNB19_01685</name>
</gene>
<dbReference type="InterPro" id="IPR018004">
    <property type="entry name" value="KilA/APSES_HTH"/>
</dbReference>
<dbReference type="RefSeq" id="WP_203093143.1">
    <property type="nucleotide sequence ID" value="NZ_JAESPH010000003.1"/>
</dbReference>
<dbReference type="PROSITE" id="PS51301">
    <property type="entry name" value="KILA_N"/>
    <property type="match status" value="1"/>
</dbReference>
<evidence type="ECO:0000259" key="1">
    <source>
        <dbReference type="PROSITE" id="PS51301"/>
    </source>
</evidence>
<protein>
    <submittedName>
        <fullName evidence="2">KilA-N domain-containing protein</fullName>
    </submittedName>
</protein>
<name>A0ABS1YSV3_9FLAO</name>
<reference evidence="2 3" key="1">
    <citation type="submission" date="2021-01" db="EMBL/GenBank/DDBJ databases">
        <title>Evidence that Capnocytophaga endodontalis is a later homotypic synonym for Capnocytophaga genospecies AHN8471, and request for opinion on proposed recognition of strain AHN8471 as type strain of the species.</title>
        <authorList>
            <person name="Nicholson A.C."/>
            <person name="Hopper C.L."/>
            <person name="Gulvik C.A."/>
            <person name="Mcquiston J.R."/>
            <person name="Lau E.F."/>
        </authorList>
    </citation>
    <scope>NUCLEOTIDE SEQUENCE [LARGE SCALE GENOMIC DNA]</scope>
    <source>
        <strain evidence="2 3">AHN9576</strain>
    </source>
</reference>
<dbReference type="InterPro" id="IPR017880">
    <property type="entry name" value="KilA_N"/>
</dbReference>
<feature type="domain" description="KilA-N" evidence="1">
    <location>
        <begin position="4"/>
        <end position="138"/>
    </location>
</feature>
<organism evidence="2 3">
    <name type="scientific">Capnocytophaga genosp. AHN8471</name>
    <dbReference type="NCBI Taxonomy" id="327574"/>
    <lineage>
        <taxon>Bacteria</taxon>
        <taxon>Pseudomonadati</taxon>
        <taxon>Bacteroidota</taxon>
        <taxon>Flavobacteriia</taxon>
        <taxon>Flavobacteriales</taxon>
        <taxon>Flavobacteriaceae</taxon>
        <taxon>Capnocytophaga</taxon>
    </lineage>
</organism>
<comment type="caution">
    <text evidence="2">The sequence shown here is derived from an EMBL/GenBank/DDBJ whole genome shotgun (WGS) entry which is preliminary data.</text>
</comment>
<accession>A0ABS1YSV3</accession>
<dbReference type="EMBL" id="JAEUAH010000001">
    <property type="protein sequence ID" value="MBM0649474.1"/>
    <property type="molecule type" value="Genomic_DNA"/>
</dbReference>
<sequence length="289" mass="33434">MTPTNNKLKVQDVEINIRVINEADYISLTDMTINQEEGSRLIEKWLTNKNTIEYLGVWEELSNPNFNSPEFGGIKNEAGVNRFYMSVKRWIERTNAIGIVSKAGKYGGTYAHKDIAFHFAMWISPIFQLYIVKEYQRLKELESNQYNLEWNVKRILSKANYHIHTDAVKNYILPTLSELKEAFVYADEADLLNLAMFGCTAKQWKIANPERVLKGENIRDIASINELAILSNIESLNASLIKHNITKEERFKILVETIKEQRAVLDKVDYLKSIKKLSNDTYISMESDK</sequence>
<dbReference type="Pfam" id="PF04383">
    <property type="entry name" value="KilA-N"/>
    <property type="match status" value="1"/>
</dbReference>
<keyword evidence="3" id="KW-1185">Reference proteome</keyword>
<evidence type="ECO:0000313" key="3">
    <source>
        <dbReference type="Proteomes" id="UP000603506"/>
    </source>
</evidence>
<dbReference type="SMART" id="SM01252">
    <property type="entry name" value="KilA-N"/>
    <property type="match status" value="1"/>
</dbReference>
<evidence type="ECO:0000313" key="2">
    <source>
        <dbReference type="EMBL" id="MBM0649474.1"/>
    </source>
</evidence>
<dbReference type="Proteomes" id="UP000603506">
    <property type="component" value="Unassembled WGS sequence"/>
</dbReference>
<proteinExistence type="predicted"/>